<dbReference type="InterPro" id="IPR013388">
    <property type="entry name" value="T3SS_OrgA/MxiK"/>
</dbReference>
<dbReference type="OrthoDB" id="6464817at2"/>
<dbReference type="RefSeq" id="WP_067366382.1">
    <property type="nucleotide sequence ID" value="NZ_BAAAFS010000002.1"/>
</dbReference>
<evidence type="ECO:0008006" key="3">
    <source>
        <dbReference type="Google" id="ProtNLM"/>
    </source>
</evidence>
<name>A0A5M9R7K8_9GAMM</name>
<organism evidence="1 2">
    <name type="scientific">Morganella psychrotolerans</name>
    <dbReference type="NCBI Taxonomy" id="368603"/>
    <lineage>
        <taxon>Bacteria</taxon>
        <taxon>Pseudomonadati</taxon>
        <taxon>Pseudomonadota</taxon>
        <taxon>Gammaproteobacteria</taxon>
        <taxon>Enterobacterales</taxon>
        <taxon>Morganellaceae</taxon>
        <taxon>Morganella</taxon>
    </lineage>
</organism>
<accession>A0A5M9R7K8</accession>
<dbReference type="EMBL" id="VXKB01000002">
    <property type="protein sequence ID" value="KAA8715415.1"/>
    <property type="molecule type" value="Genomic_DNA"/>
</dbReference>
<reference evidence="1 2" key="1">
    <citation type="submission" date="2019-09" db="EMBL/GenBank/DDBJ databases">
        <title>Draft genome sequence of various Type strains from the CCUG.</title>
        <authorList>
            <person name="Pineiro-Iglesias B."/>
            <person name="Tunovic T."/>
            <person name="Unosson C."/>
            <person name="Inganas E."/>
            <person name="Ohlen M."/>
            <person name="Cardew S."/>
            <person name="Jensie-Markopoulos S."/>
            <person name="Salva-Serra F."/>
            <person name="Jaen-Luchoro D."/>
            <person name="Karlsson R."/>
            <person name="Svensson-Stadler L."/>
            <person name="Chun J."/>
            <person name="Moore E."/>
        </authorList>
    </citation>
    <scope>NUCLEOTIDE SEQUENCE [LARGE SCALE GENOMIC DNA]</scope>
    <source>
        <strain evidence="1 2">CCUG 53682T</strain>
    </source>
</reference>
<protein>
    <recommendedName>
        <fullName evidence="3">Type III secretion apparatus protein OrgA/MxiK</fullName>
    </recommendedName>
</protein>
<dbReference type="Pfam" id="PF09482">
    <property type="entry name" value="OrgA_MxiK"/>
    <property type="match status" value="1"/>
</dbReference>
<evidence type="ECO:0000313" key="2">
    <source>
        <dbReference type="Proteomes" id="UP000322181"/>
    </source>
</evidence>
<evidence type="ECO:0000313" key="1">
    <source>
        <dbReference type="EMBL" id="KAA8715415.1"/>
    </source>
</evidence>
<gene>
    <name evidence="1" type="ORF">F4V73_10585</name>
</gene>
<dbReference type="Proteomes" id="UP000322181">
    <property type="component" value="Unassembled WGS sequence"/>
</dbReference>
<proteinExistence type="predicted"/>
<dbReference type="AlphaFoldDB" id="A0A5M9R7K8"/>
<sequence>MDNQPDIQAAITRVMYQPSGYLHSSRRFSDLPQDDSLHGKVTNAAILNRYQLPLNIDFDAGSQHAMLLLLNWTQLPRVCDYLGKLIRYHYGLPDDSPPDNTQRAFLSLCPVLSLPDWPAAQTFTDDNNIADPGITAMTQLMHQFSPALSARLPLMFDTQLSFMDKNTIPALPYSLFQLVFLYVPFTS</sequence>
<comment type="caution">
    <text evidence="1">The sequence shown here is derived from an EMBL/GenBank/DDBJ whole genome shotgun (WGS) entry which is preliminary data.</text>
</comment>